<protein>
    <submittedName>
        <fullName evidence="1">Uncharacterized protein</fullName>
    </submittedName>
</protein>
<accession>A0AA36F696</accession>
<sequence>MVGADLVVVSSKLIDHIEALSMTRFQQCCIKYKKFIRLNVYEFQSVKLKYYRGTFNTFTHKPPLVGYKKKNKKNNILCLGVEIAEKKKRIFVGVSEVIKLVIHSITFCE</sequence>
<keyword evidence="2" id="KW-1185">Reference proteome</keyword>
<evidence type="ECO:0000313" key="2">
    <source>
        <dbReference type="Proteomes" id="UP001162480"/>
    </source>
</evidence>
<gene>
    <name evidence="1" type="ORF">OCTVUL_1B023545</name>
</gene>
<dbReference type="EMBL" id="OX597819">
    <property type="protein sequence ID" value="CAI9723833.1"/>
    <property type="molecule type" value="Genomic_DNA"/>
</dbReference>
<organism evidence="1 2">
    <name type="scientific">Octopus vulgaris</name>
    <name type="common">Common octopus</name>
    <dbReference type="NCBI Taxonomy" id="6645"/>
    <lineage>
        <taxon>Eukaryota</taxon>
        <taxon>Metazoa</taxon>
        <taxon>Spiralia</taxon>
        <taxon>Lophotrochozoa</taxon>
        <taxon>Mollusca</taxon>
        <taxon>Cephalopoda</taxon>
        <taxon>Coleoidea</taxon>
        <taxon>Octopodiformes</taxon>
        <taxon>Octopoda</taxon>
        <taxon>Incirrata</taxon>
        <taxon>Octopodidae</taxon>
        <taxon>Octopus</taxon>
    </lineage>
</organism>
<reference evidence="1" key="1">
    <citation type="submission" date="2023-08" db="EMBL/GenBank/DDBJ databases">
        <authorList>
            <person name="Alioto T."/>
            <person name="Alioto T."/>
            <person name="Gomez Garrido J."/>
        </authorList>
    </citation>
    <scope>NUCLEOTIDE SEQUENCE</scope>
</reference>
<name>A0AA36F696_OCTVU</name>
<dbReference type="Proteomes" id="UP001162480">
    <property type="component" value="Chromosome 6"/>
</dbReference>
<evidence type="ECO:0000313" key="1">
    <source>
        <dbReference type="EMBL" id="CAI9723833.1"/>
    </source>
</evidence>
<dbReference type="AlphaFoldDB" id="A0AA36F696"/>
<proteinExistence type="predicted"/>